<proteinExistence type="predicted"/>
<dbReference type="EMBL" id="KT388093">
    <property type="protein sequence ID" value="ALF02702.1"/>
    <property type="molecule type" value="Genomic_DNA"/>
</dbReference>
<dbReference type="InterPro" id="IPR025530">
    <property type="entry name" value="DUF4417"/>
</dbReference>
<reference evidence="1 2" key="1">
    <citation type="submission" date="2015-08" db="EMBL/GenBank/DDBJ databases">
        <title>Complete genome sequence of transducing bacteriophage A25 of Streptococcus pyogenes.</title>
        <authorList>
            <person name="McCullor K.A."/>
            <person name="King C.J."/>
            <person name="Postoak B.M."/>
            <person name="McShan W.M."/>
        </authorList>
    </citation>
    <scope>NUCLEOTIDE SEQUENCE [LARGE SCALE GENOMIC DNA]</scope>
</reference>
<name>A0A0M3ULI1_9CAUD</name>
<organism evidence="1 2">
    <name type="scientific">Streptococcus phage A25</name>
    <dbReference type="NCBI Taxonomy" id="1701850"/>
    <lineage>
        <taxon>Viruses</taxon>
        <taxon>Duplodnaviria</taxon>
        <taxon>Heunggongvirae</taxon>
        <taxon>Uroviricota</taxon>
        <taxon>Caudoviricetes</taxon>
        <taxon>Stonewallvirus</taxon>
        <taxon>Stonewallvirus A25</taxon>
    </lineage>
</organism>
<dbReference type="KEGG" id="vg:26519720"/>
<dbReference type="OrthoDB" id="3488at10239"/>
<gene>
    <name evidence="1" type="ORF">A25_22</name>
</gene>
<dbReference type="Pfam" id="PF14386">
    <property type="entry name" value="DUF4417"/>
    <property type="match status" value="1"/>
</dbReference>
<dbReference type="GeneID" id="26519720"/>
<sequence length="227" mass="26603">MGDNMDSLKPHHKHNTINQYNLLDYDATRTDGKYDIPMLESVDHVPRTLQGFNYVLNKPNYSAGVHFFLDDYQFERIWKRPDFYIEKLAGFDCVLTPDFSLYTDMPISMQLWNVYRSRLIGQIMQNWGYTVIPTVSWSTQESYNFCFDGLPQNSTVAISTIGIKQRKERLDLWKDGVDAMLKKLAPKRILVYGGMVDYDYKGIEVIYFGNDTTERMDKWVVEEQALE</sequence>
<evidence type="ECO:0000313" key="2">
    <source>
        <dbReference type="Proteomes" id="UP000201602"/>
    </source>
</evidence>
<protein>
    <recommendedName>
        <fullName evidence="3">DNA modification methylase</fullName>
    </recommendedName>
</protein>
<evidence type="ECO:0008006" key="3">
    <source>
        <dbReference type="Google" id="ProtNLM"/>
    </source>
</evidence>
<evidence type="ECO:0000313" key="1">
    <source>
        <dbReference type="EMBL" id="ALF02702.1"/>
    </source>
</evidence>
<dbReference type="Proteomes" id="UP000201602">
    <property type="component" value="Segment"/>
</dbReference>
<dbReference type="RefSeq" id="YP_009191529.1">
    <property type="nucleotide sequence ID" value="NC_028697.1"/>
</dbReference>
<accession>A0A0M3ULI1</accession>
<keyword evidence="2" id="KW-1185">Reference proteome</keyword>